<dbReference type="PANTHER" id="PTHR43320:SF1">
    <property type="entry name" value="OS01G0105900 PROTEIN"/>
    <property type="match status" value="1"/>
</dbReference>
<dbReference type="PANTHER" id="PTHR43320">
    <property type="entry name" value="SUGAR KINASE"/>
    <property type="match status" value="1"/>
</dbReference>
<dbReference type="SUPFAM" id="SSF53613">
    <property type="entry name" value="Ribokinase-like"/>
    <property type="match status" value="1"/>
</dbReference>
<reference evidence="5" key="1">
    <citation type="submission" date="2021-01" db="EMBL/GenBank/DDBJ databases">
        <authorList>
            <person name="Eckstrom K.M.E."/>
        </authorList>
    </citation>
    <scope>NUCLEOTIDE SEQUENCE</scope>
    <source>
        <strain evidence="5">UVCC 0001</strain>
    </source>
</reference>
<dbReference type="InterPro" id="IPR011611">
    <property type="entry name" value="PfkB_dom"/>
</dbReference>
<comment type="caution">
    <text evidence="5">The sequence shown here is derived from an EMBL/GenBank/DDBJ whole genome shotgun (WGS) entry which is preliminary data.</text>
</comment>
<evidence type="ECO:0000313" key="6">
    <source>
        <dbReference type="Proteomes" id="UP001255856"/>
    </source>
</evidence>
<evidence type="ECO:0000256" key="1">
    <source>
        <dbReference type="ARBA" id="ARBA00010688"/>
    </source>
</evidence>
<evidence type="ECO:0000256" key="3">
    <source>
        <dbReference type="ARBA" id="ARBA00022777"/>
    </source>
</evidence>
<feature type="domain" description="Carbohydrate kinase PfkB" evidence="4">
    <location>
        <begin position="54"/>
        <end position="127"/>
    </location>
</feature>
<comment type="similarity">
    <text evidence="1">Belongs to the carbohydrate kinase PfkB family.</text>
</comment>
<dbReference type="PROSITE" id="PS00584">
    <property type="entry name" value="PFKB_KINASES_2"/>
    <property type="match status" value="1"/>
</dbReference>
<organism evidence="5 6">
    <name type="scientific">Prototheca wickerhamii</name>
    <dbReference type="NCBI Taxonomy" id="3111"/>
    <lineage>
        <taxon>Eukaryota</taxon>
        <taxon>Viridiplantae</taxon>
        <taxon>Chlorophyta</taxon>
        <taxon>core chlorophytes</taxon>
        <taxon>Trebouxiophyceae</taxon>
        <taxon>Chlorellales</taxon>
        <taxon>Chlorellaceae</taxon>
        <taxon>Prototheca</taxon>
    </lineage>
</organism>
<dbReference type="Pfam" id="PF00294">
    <property type="entry name" value="PfkB"/>
    <property type="match status" value="2"/>
</dbReference>
<evidence type="ECO:0000256" key="2">
    <source>
        <dbReference type="ARBA" id="ARBA00022679"/>
    </source>
</evidence>
<accession>A0AAD9MGK5</accession>
<sequence>MATPKVVLVGDPIIDVVAHISHEDLEKLNFEAGGCMLAEEQELQALLAMPEVHSTARRTLGGSAANVSKSLAVLGRDLSVHFCGMVGADDASQLVVAGFASHHVVPELLTSDKSTASCVCLTFSSTRRGAIVSLDLAAVEIVRGRWDAIRALLEQGLVDVLFCNDQEAGAAAPPLRTLQQAATFLCQYVKICVISRGPEGSFIRSQGGEEALGTTGTVRVHDTVGAGDAFTAGALWALLARRDLPSVASIGCRVGTLAVQTDGAEIDRARLEELRSHIANAAADAGPPAWNVLTK</sequence>
<keyword evidence="3" id="KW-0418">Kinase</keyword>
<dbReference type="InterPro" id="IPR052700">
    <property type="entry name" value="Carb_kinase_PfkB-like"/>
</dbReference>
<gene>
    <name evidence="5" type="ORF">QBZ16_004748</name>
</gene>
<protein>
    <recommendedName>
        <fullName evidence="4">Carbohydrate kinase PfkB domain-containing protein</fullName>
    </recommendedName>
</protein>
<dbReference type="InterPro" id="IPR029056">
    <property type="entry name" value="Ribokinase-like"/>
</dbReference>
<keyword evidence="6" id="KW-1185">Reference proteome</keyword>
<feature type="domain" description="Carbohydrate kinase PfkB" evidence="4">
    <location>
        <begin position="148"/>
        <end position="265"/>
    </location>
</feature>
<name>A0AAD9MGK5_PROWI</name>
<dbReference type="Gene3D" id="3.40.1190.20">
    <property type="match status" value="2"/>
</dbReference>
<keyword evidence="2" id="KW-0808">Transferase</keyword>
<dbReference type="InterPro" id="IPR002173">
    <property type="entry name" value="Carboh/pur_kinase_PfkB_CS"/>
</dbReference>
<dbReference type="Proteomes" id="UP001255856">
    <property type="component" value="Unassembled WGS sequence"/>
</dbReference>
<dbReference type="GO" id="GO:0016301">
    <property type="term" value="F:kinase activity"/>
    <property type="evidence" value="ECO:0007669"/>
    <property type="project" value="UniProtKB-KW"/>
</dbReference>
<proteinExistence type="inferred from homology"/>
<dbReference type="AlphaFoldDB" id="A0AAD9MGK5"/>
<evidence type="ECO:0000259" key="4">
    <source>
        <dbReference type="Pfam" id="PF00294"/>
    </source>
</evidence>
<dbReference type="EMBL" id="JASFZW010000007">
    <property type="protein sequence ID" value="KAK2077114.1"/>
    <property type="molecule type" value="Genomic_DNA"/>
</dbReference>
<evidence type="ECO:0000313" key="5">
    <source>
        <dbReference type="EMBL" id="KAK2077114.1"/>
    </source>
</evidence>